<evidence type="ECO:0000256" key="6">
    <source>
        <dbReference type="ARBA" id="ARBA00023004"/>
    </source>
</evidence>
<feature type="region of interest" description="Disordered" evidence="8">
    <location>
        <begin position="1"/>
        <end position="30"/>
    </location>
</feature>
<dbReference type="Gene3D" id="1.10.630.10">
    <property type="entry name" value="Cytochrome P450"/>
    <property type="match status" value="1"/>
</dbReference>
<feature type="compositionally biased region" description="Pro residues" evidence="8">
    <location>
        <begin position="1"/>
        <end position="11"/>
    </location>
</feature>
<dbReference type="GO" id="GO:0005506">
    <property type="term" value="F:iron ion binding"/>
    <property type="evidence" value="ECO:0007669"/>
    <property type="project" value="InterPro"/>
</dbReference>
<evidence type="ECO:0000256" key="1">
    <source>
        <dbReference type="ARBA" id="ARBA00001971"/>
    </source>
</evidence>
<accession>A0A3B0RQE2</accession>
<keyword evidence="6" id="KW-0408">Iron</keyword>
<comment type="similarity">
    <text evidence="2">Belongs to the cytochrome P450 family.</text>
</comment>
<dbReference type="EMBL" id="UOEF01000217">
    <property type="protein sequence ID" value="VAV95814.1"/>
    <property type="molecule type" value="Genomic_DNA"/>
</dbReference>
<dbReference type="PANTHER" id="PTHR24286:SF24">
    <property type="entry name" value="LANOSTEROL 14-ALPHA DEMETHYLASE"/>
    <property type="match status" value="1"/>
</dbReference>
<dbReference type="InterPro" id="IPR002403">
    <property type="entry name" value="Cyt_P450_E_grp-IV"/>
</dbReference>
<evidence type="ECO:0000313" key="9">
    <source>
        <dbReference type="EMBL" id="VAV95814.1"/>
    </source>
</evidence>
<keyword evidence="5" id="KW-0560">Oxidoreductase</keyword>
<dbReference type="AlphaFoldDB" id="A0A3B0RQE2"/>
<keyword evidence="7" id="KW-0503">Monooxygenase</keyword>
<proteinExistence type="inferred from homology"/>
<evidence type="ECO:0000256" key="5">
    <source>
        <dbReference type="ARBA" id="ARBA00023002"/>
    </source>
</evidence>
<dbReference type="CDD" id="cd11045">
    <property type="entry name" value="CYP136-like"/>
    <property type="match status" value="1"/>
</dbReference>
<dbReference type="InterPro" id="IPR036396">
    <property type="entry name" value="Cyt_P450_sf"/>
</dbReference>
<evidence type="ECO:0000256" key="8">
    <source>
        <dbReference type="SAM" id="MobiDB-lite"/>
    </source>
</evidence>
<comment type="cofactor">
    <cofactor evidence="1">
        <name>heme</name>
        <dbReference type="ChEBI" id="CHEBI:30413"/>
    </cofactor>
</comment>
<protein>
    <submittedName>
        <fullName evidence="9">Cytochrome P450</fullName>
    </submittedName>
</protein>
<gene>
    <name evidence="9" type="ORF">MNBD_ALPHA04-2436</name>
</gene>
<evidence type="ECO:0000256" key="4">
    <source>
        <dbReference type="ARBA" id="ARBA00022723"/>
    </source>
</evidence>
<dbReference type="GO" id="GO:0016705">
    <property type="term" value="F:oxidoreductase activity, acting on paired donors, with incorporation or reduction of molecular oxygen"/>
    <property type="evidence" value="ECO:0007669"/>
    <property type="project" value="InterPro"/>
</dbReference>
<keyword evidence="3" id="KW-0349">Heme</keyword>
<dbReference type="Pfam" id="PF00067">
    <property type="entry name" value="p450"/>
    <property type="match status" value="1"/>
</dbReference>
<keyword evidence="4" id="KW-0479">Metal-binding</keyword>
<sequence length="473" mass="53103">MATVAAPPPKQADPKAQGYPHSETANPHWTPVAGKEELAHIPGEEGVPFFGTTLSLLADPTGFGQRMFEKHGSIFHTNSFGNRNIVLFGADANELLLFNRDRLFSSEQGWGPTLNNLFPRGLMLMDGERHRADRKALSVAFKPAPMKHHCEKLNEGISLRVADWSGNSFQFYKEIKSLSLDLAASAILGIPWGPEADRINKAFVDEVQAAVGVIRSPLPFTKMGRGAKARQYLLDYFTPQVKERRKKGGDDIFTQMCLATHEDGSLLTEDEVVDHLNFLMMAAHDTITSSATSLVYLLAKHPEWQSKLREECLSVAPVGGEVKYEDLGKLELTEMAFKEALRLIPPVPSIPRRALKEFTFRNFTIPKGAQVSISPSFVHKMEKHWPNPHKFDPLRFTPENSAGRHKYAWVPFGGGAHMCIGLHFAYMQIKILMHNILTQNRIVLQRGEDYEPDWQIFPIPRPKDGLPVRLEPI</sequence>
<evidence type="ECO:0000256" key="2">
    <source>
        <dbReference type="ARBA" id="ARBA00010617"/>
    </source>
</evidence>
<evidence type="ECO:0000256" key="3">
    <source>
        <dbReference type="ARBA" id="ARBA00022617"/>
    </source>
</evidence>
<dbReference type="PRINTS" id="PR00385">
    <property type="entry name" value="P450"/>
</dbReference>
<organism evidence="9">
    <name type="scientific">hydrothermal vent metagenome</name>
    <dbReference type="NCBI Taxonomy" id="652676"/>
    <lineage>
        <taxon>unclassified sequences</taxon>
        <taxon>metagenomes</taxon>
        <taxon>ecological metagenomes</taxon>
    </lineage>
</organism>
<evidence type="ECO:0000256" key="7">
    <source>
        <dbReference type="ARBA" id="ARBA00023033"/>
    </source>
</evidence>
<dbReference type="PROSITE" id="PS00086">
    <property type="entry name" value="CYTOCHROME_P450"/>
    <property type="match status" value="1"/>
</dbReference>
<dbReference type="SUPFAM" id="SSF48264">
    <property type="entry name" value="Cytochrome P450"/>
    <property type="match status" value="1"/>
</dbReference>
<dbReference type="GO" id="GO:0016125">
    <property type="term" value="P:sterol metabolic process"/>
    <property type="evidence" value="ECO:0007669"/>
    <property type="project" value="TreeGrafter"/>
</dbReference>
<reference evidence="9" key="1">
    <citation type="submission" date="2018-06" db="EMBL/GenBank/DDBJ databases">
        <authorList>
            <person name="Zhirakovskaya E."/>
        </authorList>
    </citation>
    <scope>NUCLEOTIDE SEQUENCE</scope>
</reference>
<dbReference type="InterPro" id="IPR017972">
    <property type="entry name" value="Cyt_P450_CS"/>
</dbReference>
<dbReference type="GO" id="GO:0020037">
    <property type="term" value="F:heme binding"/>
    <property type="evidence" value="ECO:0007669"/>
    <property type="project" value="InterPro"/>
</dbReference>
<name>A0A3B0RQE2_9ZZZZ</name>
<dbReference type="PANTHER" id="PTHR24286">
    <property type="entry name" value="CYTOCHROME P450 26"/>
    <property type="match status" value="1"/>
</dbReference>
<dbReference type="GO" id="GO:0004497">
    <property type="term" value="F:monooxygenase activity"/>
    <property type="evidence" value="ECO:0007669"/>
    <property type="project" value="UniProtKB-KW"/>
</dbReference>
<dbReference type="InterPro" id="IPR001128">
    <property type="entry name" value="Cyt_P450"/>
</dbReference>
<dbReference type="PRINTS" id="PR00465">
    <property type="entry name" value="EP450IV"/>
</dbReference>